<feature type="modified residue" description="4-aspartylphosphate" evidence="1">
    <location>
        <position position="62"/>
    </location>
</feature>
<dbReference type="PANTHER" id="PTHR37299:SF1">
    <property type="entry name" value="STAGE 0 SPORULATION PROTEIN A HOMOLOG"/>
    <property type="match status" value="1"/>
</dbReference>
<dbReference type="InterPro" id="IPR046947">
    <property type="entry name" value="LytR-like"/>
</dbReference>
<evidence type="ECO:0000259" key="3">
    <source>
        <dbReference type="PROSITE" id="PS50930"/>
    </source>
</evidence>
<gene>
    <name evidence="4" type="ORF">BD94_2585</name>
</gene>
<evidence type="ECO:0000259" key="2">
    <source>
        <dbReference type="PROSITE" id="PS50110"/>
    </source>
</evidence>
<dbReference type="InterPro" id="IPR011006">
    <property type="entry name" value="CheY-like_superfamily"/>
</dbReference>
<protein>
    <submittedName>
        <fullName evidence="4">Two component transcriptional regulator, LytTR family</fullName>
    </submittedName>
</protein>
<evidence type="ECO:0000313" key="4">
    <source>
        <dbReference type="EMBL" id="AIL46360.1"/>
    </source>
</evidence>
<dbReference type="GO" id="GO:0003677">
    <property type="term" value="F:DNA binding"/>
    <property type="evidence" value="ECO:0007669"/>
    <property type="project" value="InterPro"/>
</dbReference>
<dbReference type="SUPFAM" id="SSF52172">
    <property type="entry name" value="CheY-like"/>
    <property type="match status" value="1"/>
</dbReference>
<proteinExistence type="predicted"/>
<dbReference type="Gene3D" id="2.40.50.1020">
    <property type="entry name" value="LytTr DNA-binding domain"/>
    <property type="match status" value="1"/>
</dbReference>
<dbReference type="InterPro" id="IPR001789">
    <property type="entry name" value="Sig_transdc_resp-reg_receiver"/>
</dbReference>
<dbReference type="Proteomes" id="UP000028933">
    <property type="component" value="Chromosome"/>
</dbReference>
<reference evidence="4" key="1">
    <citation type="journal article" date="2013" name="Lancet">
        <title>First case of E anophelis outbreak in an intensive-care unit.</title>
        <authorList>
            <person name="Teo J."/>
            <person name="Tan S.Y."/>
            <person name="Tay M."/>
            <person name="Ding Y."/>
            <person name="Kjelleberg S."/>
            <person name="Givskov M."/>
            <person name="Lin R.T."/>
            <person name="Yang L."/>
        </authorList>
    </citation>
    <scope>NUCLEOTIDE SEQUENCE [LARGE SCALE GENOMIC DNA]</scope>
    <source>
        <strain evidence="4">NUHP1</strain>
    </source>
</reference>
<dbReference type="GO" id="GO:0000156">
    <property type="term" value="F:phosphorelay response regulator activity"/>
    <property type="evidence" value="ECO:0007669"/>
    <property type="project" value="InterPro"/>
</dbReference>
<feature type="domain" description="Response regulatory" evidence="2">
    <location>
        <begin position="11"/>
        <end position="122"/>
    </location>
</feature>
<dbReference type="STRING" id="1338011.BD94_2585"/>
<keyword evidence="1" id="KW-0597">Phosphoprotein</keyword>
<dbReference type="KEGG" id="eao:BD94_2585"/>
<name>A0A077ELK9_9FLAO</name>
<sequence length="246" mass="28916">MTNNYTLPKMKCLIIDDEPLARFHLKDMADQIEFLEVIATCATALEANTKIQENQVDLIFLDINMPYLTGLEFLEQLENPPLCILTTAYSEYALEGYRLQVVDYLLKPITFNRFYQAVNKAQQQFIMVEKMKKNVQLEDPFLYVRQGDTFIKVSWVDILYVESMQNYTKLHFKEKSIVIHQTMKAIEESLSAEHFFRIHKSFLINITHIEMISGGRLYINKTELPISRTRKEELLNQVVYKKLISK</sequence>
<dbReference type="EMBL" id="CP007547">
    <property type="protein sequence ID" value="AIL46360.1"/>
    <property type="molecule type" value="Genomic_DNA"/>
</dbReference>
<dbReference type="SMART" id="SM00448">
    <property type="entry name" value="REC"/>
    <property type="match status" value="1"/>
</dbReference>
<dbReference type="AlphaFoldDB" id="A0A077ELK9"/>
<accession>A0A077ELK9</accession>
<dbReference type="Pfam" id="PF00072">
    <property type="entry name" value="Response_reg"/>
    <property type="match status" value="1"/>
</dbReference>
<dbReference type="RefSeq" id="WP_024565508.1">
    <property type="nucleotide sequence ID" value="NZ_CP007547.1"/>
</dbReference>
<dbReference type="SMART" id="SM00850">
    <property type="entry name" value="LytTR"/>
    <property type="match status" value="1"/>
</dbReference>
<dbReference type="PANTHER" id="PTHR37299">
    <property type="entry name" value="TRANSCRIPTIONAL REGULATOR-RELATED"/>
    <property type="match status" value="1"/>
</dbReference>
<dbReference type="InterPro" id="IPR007492">
    <property type="entry name" value="LytTR_DNA-bd_dom"/>
</dbReference>
<dbReference type="PROSITE" id="PS50930">
    <property type="entry name" value="HTH_LYTTR"/>
    <property type="match status" value="1"/>
</dbReference>
<reference evidence="4" key="2">
    <citation type="journal article" date="2015" name="Genome Biol. Evol.">
        <title>Complete Genome Sequence and Transcriptomic Analysis of the Novel Pathogen Elizabethkingia anophelis in Response to Oxidative Stress.</title>
        <authorList>
            <person name="Li Y."/>
            <person name="Liu Y."/>
            <person name="Chew S.C."/>
            <person name="Tay M."/>
            <person name="Salido M.M."/>
            <person name="Teo J."/>
            <person name="Lauro F.M."/>
            <person name="Givskov M."/>
            <person name="Yang L."/>
        </authorList>
    </citation>
    <scope>NUCLEOTIDE SEQUENCE</scope>
    <source>
        <strain evidence="4">NUHP1</strain>
    </source>
</reference>
<dbReference type="Gene3D" id="3.40.50.2300">
    <property type="match status" value="1"/>
</dbReference>
<dbReference type="eggNOG" id="COG3279">
    <property type="taxonomic scope" value="Bacteria"/>
</dbReference>
<organism evidence="4 5">
    <name type="scientific">Elizabethkingia anophelis NUHP1</name>
    <dbReference type="NCBI Taxonomy" id="1338011"/>
    <lineage>
        <taxon>Bacteria</taxon>
        <taxon>Pseudomonadati</taxon>
        <taxon>Bacteroidota</taxon>
        <taxon>Flavobacteriia</taxon>
        <taxon>Flavobacteriales</taxon>
        <taxon>Weeksellaceae</taxon>
        <taxon>Elizabethkingia</taxon>
    </lineage>
</organism>
<dbReference type="PROSITE" id="PS50110">
    <property type="entry name" value="RESPONSE_REGULATORY"/>
    <property type="match status" value="1"/>
</dbReference>
<dbReference type="Pfam" id="PF04397">
    <property type="entry name" value="LytTR"/>
    <property type="match status" value="1"/>
</dbReference>
<feature type="domain" description="HTH LytTR-type" evidence="3">
    <location>
        <begin position="142"/>
        <end position="246"/>
    </location>
</feature>
<dbReference type="HOGENOM" id="CLU_000445_14_1_10"/>
<evidence type="ECO:0000313" key="5">
    <source>
        <dbReference type="Proteomes" id="UP000028933"/>
    </source>
</evidence>
<evidence type="ECO:0000256" key="1">
    <source>
        <dbReference type="PROSITE-ProRule" id="PRU00169"/>
    </source>
</evidence>